<evidence type="ECO:0000313" key="3">
    <source>
        <dbReference type="Proteomes" id="UP000054937"/>
    </source>
</evidence>
<gene>
    <name evidence="2" type="ORF">PPERSA_07713</name>
</gene>
<organism evidence="2 3">
    <name type="scientific">Pseudocohnilembus persalinus</name>
    <name type="common">Ciliate</name>
    <dbReference type="NCBI Taxonomy" id="266149"/>
    <lineage>
        <taxon>Eukaryota</taxon>
        <taxon>Sar</taxon>
        <taxon>Alveolata</taxon>
        <taxon>Ciliophora</taxon>
        <taxon>Intramacronucleata</taxon>
        <taxon>Oligohymenophorea</taxon>
        <taxon>Scuticociliatia</taxon>
        <taxon>Philasterida</taxon>
        <taxon>Pseudocohnilembidae</taxon>
        <taxon>Pseudocohnilembus</taxon>
    </lineage>
</organism>
<feature type="compositionally biased region" description="Basic residues" evidence="1">
    <location>
        <begin position="81"/>
        <end position="99"/>
    </location>
</feature>
<evidence type="ECO:0000256" key="1">
    <source>
        <dbReference type="SAM" id="MobiDB-lite"/>
    </source>
</evidence>
<dbReference type="EMBL" id="LDAU01000003">
    <property type="protein sequence ID" value="KRX11188.1"/>
    <property type="molecule type" value="Genomic_DNA"/>
</dbReference>
<proteinExistence type="predicted"/>
<dbReference type="Proteomes" id="UP000054937">
    <property type="component" value="Unassembled WGS sequence"/>
</dbReference>
<feature type="region of interest" description="Disordered" evidence="1">
    <location>
        <begin position="80"/>
        <end position="99"/>
    </location>
</feature>
<keyword evidence="3" id="KW-1185">Reference proteome</keyword>
<dbReference type="AlphaFoldDB" id="A0A0V0R9N1"/>
<comment type="caution">
    <text evidence="2">The sequence shown here is derived from an EMBL/GenBank/DDBJ whole genome shotgun (WGS) entry which is preliminary data.</text>
</comment>
<sequence>MDKNVPNNKKIHEPPIINDEYLKKVYRYDENTKKYYTKKIDPVLKNKEDLNYNQNELISNQDINNQIQNQANNLQQDKQKFNKHNKQNKNHIKQSYRYR</sequence>
<reference evidence="2 3" key="1">
    <citation type="journal article" date="2015" name="Sci. Rep.">
        <title>Genome of the facultative scuticociliatosis pathogen Pseudocohnilembus persalinus provides insight into its virulence through horizontal gene transfer.</title>
        <authorList>
            <person name="Xiong J."/>
            <person name="Wang G."/>
            <person name="Cheng J."/>
            <person name="Tian M."/>
            <person name="Pan X."/>
            <person name="Warren A."/>
            <person name="Jiang C."/>
            <person name="Yuan D."/>
            <person name="Miao W."/>
        </authorList>
    </citation>
    <scope>NUCLEOTIDE SEQUENCE [LARGE SCALE GENOMIC DNA]</scope>
    <source>
        <strain evidence="2">36N120E</strain>
    </source>
</reference>
<name>A0A0V0R9N1_PSEPJ</name>
<protein>
    <submittedName>
        <fullName evidence="2">Uncharacterized protein</fullName>
    </submittedName>
</protein>
<accession>A0A0V0R9N1</accession>
<dbReference type="InParanoid" id="A0A0V0R9N1"/>
<evidence type="ECO:0000313" key="2">
    <source>
        <dbReference type="EMBL" id="KRX11188.1"/>
    </source>
</evidence>